<dbReference type="EMBL" id="BOMB01000028">
    <property type="protein sequence ID" value="GID14022.1"/>
    <property type="molecule type" value="Genomic_DNA"/>
</dbReference>
<keyword evidence="5" id="KW-1185">Reference proteome</keyword>
<dbReference type="Pfam" id="PF20803">
    <property type="entry name" value="PaaX_M"/>
    <property type="match status" value="1"/>
</dbReference>
<dbReference type="SUPFAM" id="SSF46785">
    <property type="entry name" value="Winged helix' DNA-binding domain"/>
    <property type="match status" value="1"/>
</dbReference>
<evidence type="ECO:0000259" key="3">
    <source>
        <dbReference type="Pfam" id="PF20803"/>
    </source>
</evidence>
<dbReference type="RefSeq" id="WP_203661578.1">
    <property type="nucleotide sequence ID" value="NZ_BAAAZM010000014.1"/>
</dbReference>
<dbReference type="Gene3D" id="3.30.70.2650">
    <property type="match status" value="1"/>
</dbReference>
<evidence type="ECO:0000259" key="2">
    <source>
        <dbReference type="Pfam" id="PF08223"/>
    </source>
</evidence>
<evidence type="ECO:0000259" key="1">
    <source>
        <dbReference type="Pfam" id="PF07848"/>
    </source>
</evidence>
<dbReference type="InterPro" id="IPR013225">
    <property type="entry name" value="PaaX_C"/>
</dbReference>
<dbReference type="Gene3D" id="1.10.10.10">
    <property type="entry name" value="Winged helix-like DNA-binding domain superfamily/Winged helix DNA-binding domain"/>
    <property type="match status" value="1"/>
</dbReference>
<sequence length="277" mass="30705">MNESDEGHGLTPRALIVTIYGLYAREAGGFLPVAALVRLLAELSVEEPAVRSAISRLKRRGLLEPRRVAGAAGYALSDAGREILREGDERIFAPPAPGGPDGWLLAVFSIPETERQKRHTLRTRLTWLGFGTAAPGVRVAPAHRYDATVAVLRRLGLESYVDLFRADYLAFTDLRTAIGTWWDLPGLRTQYDEFLAGYRPVLARWRRREPDAHRAAAFADWIEALTVWRRLPYLDPGLPADLLPARWPGAAAADLFAALRDRLAAPAHDHVHTLITP</sequence>
<dbReference type="PIRSF" id="PIRSF020623">
    <property type="entry name" value="PaaX"/>
    <property type="match status" value="1"/>
</dbReference>
<dbReference type="Pfam" id="PF07848">
    <property type="entry name" value="PaaX"/>
    <property type="match status" value="1"/>
</dbReference>
<proteinExistence type="predicted"/>
<dbReference type="GO" id="GO:0006351">
    <property type="term" value="P:DNA-templated transcription"/>
    <property type="evidence" value="ECO:0007669"/>
    <property type="project" value="InterPro"/>
</dbReference>
<organism evidence="4 5">
    <name type="scientific">Actinocatenispora rupis</name>
    <dbReference type="NCBI Taxonomy" id="519421"/>
    <lineage>
        <taxon>Bacteria</taxon>
        <taxon>Bacillati</taxon>
        <taxon>Actinomycetota</taxon>
        <taxon>Actinomycetes</taxon>
        <taxon>Micromonosporales</taxon>
        <taxon>Micromonosporaceae</taxon>
        <taxon>Actinocatenispora</taxon>
    </lineage>
</organism>
<evidence type="ECO:0000313" key="5">
    <source>
        <dbReference type="Proteomes" id="UP000612808"/>
    </source>
</evidence>
<accession>A0A8J3JCK9</accession>
<evidence type="ECO:0000313" key="4">
    <source>
        <dbReference type="EMBL" id="GID14022.1"/>
    </source>
</evidence>
<dbReference type="InterPro" id="IPR048846">
    <property type="entry name" value="PaaX-like_central"/>
</dbReference>
<gene>
    <name evidence="4" type="primary">paaX</name>
    <name evidence="4" type="ORF">Aru02nite_49110</name>
</gene>
<dbReference type="InterPro" id="IPR036390">
    <property type="entry name" value="WH_DNA-bd_sf"/>
</dbReference>
<name>A0A8J3JCK9_9ACTN</name>
<dbReference type="Pfam" id="PF08223">
    <property type="entry name" value="PaaX_C"/>
    <property type="match status" value="1"/>
</dbReference>
<dbReference type="InterPro" id="IPR011965">
    <property type="entry name" value="PaaX_trns_reg"/>
</dbReference>
<dbReference type="Proteomes" id="UP000612808">
    <property type="component" value="Unassembled WGS sequence"/>
</dbReference>
<dbReference type="AlphaFoldDB" id="A0A8J3JCK9"/>
<dbReference type="PANTHER" id="PTHR30319:SF1">
    <property type="entry name" value="TRANSCRIPTIONAL REPRESSOR PAAX"/>
    <property type="match status" value="1"/>
</dbReference>
<dbReference type="Gene3D" id="1.20.58.1460">
    <property type="match status" value="1"/>
</dbReference>
<protein>
    <submittedName>
        <fullName evidence="4">PaaX family transcriptional regulator</fullName>
    </submittedName>
</protein>
<feature type="domain" description="Transcriptional repressor PaaX-like N-terminal" evidence="1">
    <location>
        <begin position="12"/>
        <end position="80"/>
    </location>
</feature>
<reference evidence="4" key="1">
    <citation type="submission" date="2021-01" db="EMBL/GenBank/DDBJ databases">
        <title>Whole genome shotgun sequence of Actinocatenispora rupis NBRC 107355.</title>
        <authorList>
            <person name="Komaki H."/>
            <person name="Tamura T."/>
        </authorList>
    </citation>
    <scope>NUCLEOTIDE SEQUENCE</scope>
    <source>
        <strain evidence="4">NBRC 107355</strain>
    </source>
</reference>
<dbReference type="InterPro" id="IPR036388">
    <property type="entry name" value="WH-like_DNA-bd_sf"/>
</dbReference>
<dbReference type="PANTHER" id="PTHR30319">
    <property type="entry name" value="PHENYLACETIC ACID REGULATOR-RELATED TRANSCRIPTIONAL REPRESSOR"/>
    <property type="match status" value="1"/>
</dbReference>
<feature type="domain" description="Transcriptional repressor PaaX-like C-terminal" evidence="2">
    <location>
        <begin position="182"/>
        <end position="272"/>
    </location>
</feature>
<feature type="domain" description="Transcriptional repressor PaaX-like central Cas2-like" evidence="3">
    <location>
        <begin position="102"/>
        <end position="175"/>
    </location>
</feature>
<dbReference type="InterPro" id="IPR012906">
    <property type="entry name" value="PaaX-like_N"/>
</dbReference>
<comment type="caution">
    <text evidence="4">The sequence shown here is derived from an EMBL/GenBank/DDBJ whole genome shotgun (WGS) entry which is preliminary data.</text>
</comment>